<evidence type="ECO:0000259" key="1">
    <source>
        <dbReference type="PROSITE" id="PS50235"/>
    </source>
</evidence>
<dbReference type="SUPFAM" id="SSF54001">
    <property type="entry name" value="Cysteine proteinases"/>
    <property type="match status" value="1"/>
</dbReference>
<dbReference type="GO" id="GO:0004843">
    <property type="term" value="F:cysteine-type deubiquitinase activity"/>
    <property type="evidence" value="ECO:0007669"/>
    <property type="project" value="InterPro"/>
</dbReference>
<evidence type="ECO:0000313" key="3">
    <source>
        <dbReference type="Proteomes" id="UP000554482"/>
    </source>
</evidence>
<gene>
    <name evidence="2" type="ORF">FRX31_020861</name>
</gene>
<dbReference type="InterPro" id="IPR001394">
    <property type="entry name" value="Peptidase_C19_UCH"/>
</dbReference>
<dbReference type="AlphaFoldDB" id="A0A7J6VXK1"/>
<reference evidence="2 3" key="1">
    <citation type="submission" date="2020-06" db="EMBL/GenBank/DDBJ databases">
        <title>Transcriptomic and genomic resources for Thalictrum thalictroides and T. hernandezii: Facilitating candidate gene discovery in an emerging model plant lineage.</title>
        <authorList>
            <person name="Arias T."/>
            <person name="Riano-Pachon D.M."/>
            <person name="Di Stilio V.S."/>
        </authorList>
    </citation>
    <scope>NUCLEOTIDE SEQUENCE [LARGE SCALE GENOMIC DNA]</scope>
    <source>
        <strain evidence="3">cv. WT478/WT964</strain>
        <tissue evidence="2">Leaves</tissue>
    </source>
</reference>
<name>A0A7J6VXK1_THATH</name>
<proteinExistence type="predicted"/>
<sequence length="91" mass="10756">MATFSKSCKNLELKDCIPLPSSNENEDLKSKYDLIASTVHDWKPDKGSYRVFVQQKSEKLWYEIQDLHVTESHPDIVALWEAYIQIYRQQH</sequence>
<organism evidence="2 3">
    <name type="scientific">Thalictrum thalictroides</name>
    <name type="common">Rue-anemone</name>
    <name type="synonym">Anemone thalictroides</name>
    <dbReference type="NCBI Taxonomy" id="46969"/>
    <lineage>
        <taxon>Eukaryota</taxon>
        <taxon>Viridiplantae</taxon>
        <taxon>Streptophyta</taxon>
        <taxon>Embryophyta</taxon>
        <taxon>Tracheophyta</taxon>
        <taxon>Spermatophyta</taxon>
        <taxon>Magnoliopsida</taxon>
        <taxon>Ranunculales</taxon>
        <taxon>Ranunculaceae</taxon>
        <taxon>Thalictroideae</taxon>
        <taxon>Thalictrum</taxon>
    </lineage>
</organism>
<dbReference type="Pfam" id="PF00443">
    <property type="entry name" value="UCH"/>
    <property type="match status" value="1"/>
</dbReference>
<dbReference type="OrthoDB" id="1923607at2759"/>
<dbReference type="InterPro" id="IPR028889">
    <property type="entry name" value="USP"/>
</dbReference>
<comment type="caution">
    <text evidence="2">The sequence shown here is derived from an EMBL/GenBank/DDBJ whole genome shotgun (WGS) entry which is preliminary data.</text>
</comment>
<dbReference type="Gene3D" id="3.90.70.10">
    <property type="entry name" value="Cysteine proteinases"/>
    <property type="match status" value="1"/>
</dbReference>
<dbReference type="GO" id="GO:0016579">
    <property type="term" value="P:protein deubiquitination"/>
    <property type="evidence" value="ECO:0007669"/>
    <property type="project" value="InterPro"/>
</dbReference>
<keyword evidence="3" id="KW-1185">Reference proteome</keyword>
<dbReference type="EMBL" id="JABWDY010025321">
    <property type="protein sequence ID" value="KAF5189551.1"/>
    <property type="molecule type" value="Genomic_DNA"/>
</dbReference>
<evidence type="ECO:0000313" key="2">
    <source>
        <dbReference type="EMBL" id="KAF5189551.1"/>
    </source>
</evidence>
<feature type="domain" description="USP" evidence="1">
    <location>
        <begin position="1"/>
        <end position="90"/>
    </location>
</feature>
<accession>A0A7J6VXK1</accession>
<dbReference type="InterPro" id="IPR038765">
    <property type="entry name" value="Papain-like_cys_pep_sf"/>
</dbReference>
<protein>
    <submittedName>
        <fullName evidence="2">U4/U6.U5 tri-snRNP-associated protein 2-like</fullName>
    </submittedName>
</protein>
<dbReference type="Proteomes" id="UP000554482">
    <property type="component" value="Unassembled WGS sequence"/>
</dbReference>
<dbReference type="PROSITE" id="PS50235">
    <property type="entry name" value="USP_3"/>
    <property type="match status" value="1"/>
</dbReference>